<feature type="domain" description="Tyr recombinase" evidence="3">
    <location>
        <begin position="181"/>
        <end position="356"/>
    </location>
</feature>
<dbReference type="EMBL" id="FMAR01000010">
    <property type="protein sequence ID" value="SCC47487.1"/>
    <property type="molecule type" value="Genomic_DNA"/>
</dbReference>
<name>A0A1C4EV14_9BACT</name>
<sequence length="410" mass="47111">MNIGSYVNPRGDKRIYFYSLGKGKGQRKALGMFTYIKPQNQAEKNHNKEILKLLAVKKSEAIMEFQSIGTGYIPTHKFRSNFYEYYADYIVVNKKRGNRHFANSLTQLKLFTKNPDFLSPNTITEEFCRRFSGYLRGKFNGETPANYFQRFKRVLKAAKKVGYFRESPAEDIAARSSPTLKHKDFLESYEYIQLLKTPCLNQEVSEGYIFSLYTGLRYCDVKKMDWSEVNTTTLQTRMKQAKTGFPVVLTLHPIALTILNIRRQRFEQSGRSTLSGKVFHLPTANGGNKILEEWVKSAKIEKHITWSCARLSFSILLQDEKVDNATVSLLLGHTTSYYVDRTYKRYRPKNQEATISLLPKPSSMPPFLRTQPSIAIDSPDLKGQAQSSSLALLFDLPDAQELNKLLQFSF</sequence>
<dbReference type="GO" id="GO:0006310">
    <property type="term" value="P:DNA recombination"/>
    <property type="evidence" value="ECO:0007669"/>
    <property type="project" value="UniProtKB-KW"/>
</dbReference>
<dbReference type="Pfam" id="PF00589">
    <property type="entry name" value="Phage_integrase"/>
    <property type="match status" value="1"/>
</dbReference>
<evidence type="ECO:0000313" key="5">
    <source>
        <dbReference type="Proteomes" id="UP000242818"/>
    </source>
</evidence>
<evidence type="ECO:0000256" key="2">
    <source>
        <dbReference type="ARBA" id="ARBA00023172"/>
    </source>
</evidence>
<dbReference type="AlphaFoldDB" id="A0A1C4EV14"/>
<organism evidence="4 5">
    <name type="scientific">Chitinophaga costaii</name>
    <dbReference type="NCBI Taxonomy" id="1335309"/>
    <lineage>
        <taxon>Bacteria</taxon>
        <taxon>Pseudomonadati</taxon>
        <taxon>Bacteroidota</taxon>
        <taxon>Chitinophagia</taxon>
        <taxon>Chitinophagales</taxon>
        <taxon>Chitinophagaceae</taxon>
        <taxon>Chitinophaga</taxon>
    </lineage>
</organism>
<dbReference type="InterPro" id="IPR011010">
    <property type="entry name" value="DNA_brk_join_enz"/>
</dbReference>
<proteinExistence type="predicted"/>
<keyword evidence="1" id="KW-0238">DNA-binding</keyword>
<gene>
    <name evidence="4" type="ORF">GA0116948_11028</name>
</gene>
<keyword evidence="5" id="KW-1185">Reference proteome</keyword>
<dbReference type="SUPFAM" id="SSF56349">
    <property type="entry name" value="DNA breaking-rejoining enzymes"/>
    <property type="match status" value="1"/>
</dbReference>
<evidence type="ECO:0000259" key="3">
    <source>
        <dbReference type="PROSITE" id="PS51898"/>
    </source>
</evidence>
<accession>A0A1C4EV14</accession>
<dbReference type="STRING" id="1335309.GA0116948_11028"/>
<dbReference type="InterPro" id="IPR002104">
    <property type="entry name" value="Integrase_catalytic"/>
</dbReference>
<dbReference type="Gene3D" id="1.10.150.130">
    <property type="match status" value="1"/>
</dbReference>
<keyword evidence="2" id="KW-0233">DNA recombination</keyword>
<dbReference type="PROSITE" id="PS51898">
    <property type="entry name" value="TYR_RECOMBINASE"/>
    <property type="match status" value="1"/>
</dbReference>
<dbReference type="GO" id="GO:0003677">
    <property type="term" value="F:DNA binding"/>
    <property type="evidence" value="ECO:0007669"/>
    <property type="project" value="UniProtKB-KW"/>
</dbReference>
<dbReference type="OrthoDB" id="9806835at2"/>
<dbReference type="GO" id="GO:0015074">
    <property type="term" value="P:DNA integration"/>
    <property type="evidence" value="ECO:0007669"/>
    <property type="project" value="InterPro"/>
</dbReference>
<dbReference type="RefSeq" id="WP_089713300.1">
    <property type="nucleotide sequence ID" value="NZ_FMAR01000010.1"/>
</dbReference>
<dbReference type="Pfam" id="PF13102">
    <property type="entry name" value="Phage_int_SAM_5"/>
    <property type="match status" value="1"/>
</dbReference>
<evidence type="ECO:0000256" key="1">
    <source>
        <dbReference type="ARBA" id="ARBA00023125"/>
    </source>
</evidence>
<dbReference type="Proteomes" id="UP000242818">
    <property type="component" value="Unassembled WGS sequence"/>
</dbReference>
<dbReference type="Gene3D" id="1.10.443.10">
    <property type="entry name" value="Intergrase catalytic core"/>
    <property type="match status" value="1"/>
</dbReference>
<protein>
    <submittedName>
        <fullName evidence="4">Phage integrase SAM-like domain-containing protein</fullName>
    </submittedName>
</protein>
<dbReference type="InterPro" id="IPR025269">
    <property type="entry name" value="SAM-like_dom"/>
</dbReference>
<dbReference type="InterPro" id="IPR013762">
    <property type="entry name" value="Integrase-like_cat_sf"/>
</dbReference>
<dbReference type="InterPro" id="IPR010998">
    <property type="entry name" value="Integrase_recombinase_N"/>
</dbReference>
<evidence type="ECO:0000313" key="4">
    <source>
        <dbReference type="EMBL" id="SCC47487.1"/>
    </source>
</evidence>
<reference evidence="4 5" key="1">
    <citation type="submission" date="2016-08" db="EMBL/GenBank/DDBJ databases">
        <authorList>
            <person name="Seilhamer J.J."/>
        </authorList>
    </citation>
    <scope>NUCLEOTIDE SEQUENCE [LARGE SCALE GENOMIC DNA]</scope>
    <source>
        <strain evidence="4 5">A37T2</strain>
    </source>
</reference>